<keyword evidence="2 8" id="KW-0436">Ligase</keyword>
<dbReference type="NCBIfam" id="TIGR01217">
    <property type="entry name" value="ac_ac_CoA_syn"/>
    <property type="match status" value="1"/>
</dbReference>
<evidence type="ECO:0000256" key="3">
    <source>
        <dbReference type="ARBA" id="ARBA00022741"/>
    </source>
</evidence>
<evidence type="ECO:0000256" key="1">
    <source>
        <dbReference type="ARBA" id="ARBA00006432"/>
    </source>
</evidence>
<organism evidence="8 9">
    <name type="scientific">Streptomyces yatensis</name>
    <dbReference type="NCBI Taxonomy" id="155177"/>
    <lineage>
        <taxon>Bacteria</taxon>
        <taxon>Bacillati</taxon>
        <taxon>Actinomycetota</taxon>
        <taxon>Actinomycetes</taxon>
        <taxon>Kitasatosporales</taxon>
        <taxon>Streptomycetaceae</taxon>
        <taxon>Streptomyces</taxon>
        <taxon>Streptomyces violaceusniger group</taxon>
    </lineage>
</organism>
<dbReference type="Pfam" id="PF16177">
    <property type="entry name" value="ACAS_N"/>
    <property type="match status" value="1"/>
</dbReference>
<dbReference type="InterPro" id="IPR020845">
    <property type="entry name" value="AMP-binding_CS"/>
</dbReference>
<evidence type="ECO:0000259" key="6">
    <source>
        <dbReference type="Pfam" id="PF13193"/>
    </source>
</evidence>
<dbReference type="InterPro" id="IPR025110">
    <property type="entry name" value="AMP-bd_C"/>
</dbReference>
<name>A0ABN2J4W4_9ACTN</name>
<dbReference type="Gene3D" id="3.40.50.12780">
    <property type="entry name" value="N-terminal domain of ligase-like"/>
    <property type="match status" value="1"/>
</dbReference>
<evidence type="ECO:0000259" key="7">
    <source>
        <dbReference type="Pfam" id="PF16177"/>
    </source>
</evidence>
<evidence type="ECO:0000313" key="8">
    <source>
        <dbReference type="EMBL" id="GAA1718056.1"/>
    </source>
</evidence>
<keyword evidence="3" id="KW-0547">Nucleotide-binding</keyword>
<feature type="domain" description="Acetyl-coenzyme A synthetase N-terminal" evidence="7">
    <location>
        <begin position="51"/>
        <end position="107"/>
    </location>
</feature>
<evidence type="ECO:0000313" key="9">
    <source>
        <dbReference type="Proteomes" id="UP001499947"/>
    </source>
</evidence>
<feature type="domain" description="AMP-binding enzyme C-terminal" evidence="6">
    <location>
        <begin position="554"/>
        <end position="629"/>
    </location>
</feature>
<dbReference type="EMBL" id="BAAALR010000084">
    <property type="protein sequence ID" value="GAA1718056.1"/>
    <property type="molecule type" value="Genomic_DNA"/>
</dbReference>
<dbReference type="InterPro" id="IPR032387">
    <property type="entry name" value="ACAS_N"/>
</dbReference>
<dbReference type="InterPro" id="IPR045851">
    <property type="entry name" value="AMP-bd_C_sf"/>
</dbReference>
<evidence type="ECO:0000256" key="4">
    <source>
        <dbReference type="ARBA" id="ARBA00022840"/>
    </source>
</evidence>
<accession>A0ABN2J4W4</accession>
<dbReference type="PROSITE" id="PS00455">
    <property type="entry name" value="AMP_BINDING"/>
    <property type="match status" value="1"/>
</dbReference>
<sequence>MSSPTPQPFWTPDPATAAGSRVADFGRRFARHSGFARHRDDVDTTHDHTDYAALHRWSVTDLEGFWGAVWEYFEIDAATSYERVLAEETMPGARWFTGATLNYTQHALRNLSADRPAIIALDETGSGDKITGDRLRAQVASVAATLRELGVGKGDRVVGYLPNTPHAIVAFLAAASLGAVWSVCGQDYAPRAAADRFAQLEPTVLVAADGYLFNGTTHDRRDAALELVHALPGLKATLLVDHVGLPWPSPEPSPVPVVPWEDAVGRTEELHCTPVPFDHPLWVLFSSGTTGLPKGIVHGHGGVLLEHLKTLGLHSDLGPGDRLLWYTTTHWMMWNLAVSALLTGATTCTYDGSPAPHSRPDVLWELAARHRVTLFGTSPQYLLGMAKFGIDPAATHDLSAIRAIGCTGSALPASAYPWVRDHVGAHIQLASASGGTDIASGFAGSAGTTPVWAGELSAPNLGVALAAYDAEGRPLVDRVGELVVTRPMPSMPLYFWSDPDGTRYREAYFATYPGVWRHGDWITLTSHGSVIVHGRSDSTLNRNGVRLGSGDIHDVVERLPEITEALVIGAEEPDGGYWMPLFAVLADGAALDDALRERIREAVRTGVSPRHVPDEILTVPGIPHTRTGKKLEVPVKRLLQGAPVEQIVNPGAVDNPGLIDYFAALGAERRAARSAPAGEASRA</sequence>
<dbReference type="Gene3D" id="3.30.300.30">
    <property type="match status" value="1"/>
</dbReference>
<dbReference type="Proteomes" id="UP001499947">
    <property type="component" value="Unassembled WGS sequence"/>
</dbReference>
<dbReference type="NCBIfam" id="NF002937">
    <property type="entry name" value="PRK03584.1"/>
    <property type="match status" value="1"/>
</dbReference>
<proteinExistence type="inferred from homology"/>
<evidence type="ECO:0000259" key="5">
    <source>
        <dbReference type="Pfam" id="PF00501"/>
    </source>
</evidence>
<dbReference type="RefSeq" id="WP_211126718.1">
    <property type="nucleotide sequence ID" value="NZ_BAAALR010000084.1"/>
</dbReference>
<keyword evidence="9" id="KW-1185">Reference proteome</keyword>
<dbReference type="PANTHER" id="PTHR42921">
    <property type="entry name" value="ACETOACETYL-COA SYNTHETASE"/>
    <property type="match status" value="1"/>
</dbReference>
<dbReference type="PANTHER" id="PTHR42921:SF1">
    <property type="entry name" value="ACETOACETYL-COA SYNTHETASE"/>
    <property type="match status" value="1"/>
</dbReference>
<dbReference type="Pfam" id="PF00501">
    <property type="entry name" value="AMP-binding"/>
    <property type="match status" value="1"/>
</dbReference>
<comment type="caution">
    <text evidence="8">The sequence shown here is derived from an EMBL/GenBank/DDBJ whole genome shotgun (WGS) entry which is preliminary data.</text>
</comment>
<dbReference type="Pfam" id="PF13193">
    <property type="entry name" value="AMP-binding_C"/>
    <property type="match status" value="1"/>
</dbReference>
<dbReference type="InterPro" id="IPR005914">
    <property type="entry name" value="Acac_CoA_synth"/>
</dbReference>
<dbReference type="InterPro" id="IPR000873">
    <property type="entry name" value="AMP-dep_synth/lig_dom"/>
</dbReference>
<reference evidence="8 9" key="1">
    <citation type="journal article" date="2019" name="Int. J. Syst. Evol. Microbiol.">
        <title>The Global Catalogue of Microorganisms (GCM) 10K type strain sequencing project: providing services to taxonomists for standard genome sequencing and annotation.</title>
        <authorList>
            <consortium name="The Broad Institute Genomics Platform"/>
            <consortium name="The Broad Institute Genome Sequencing Center for Infectious Disease"/>
            <person name="Wu L."/>
            <person name="Ma J."/>
        </authorList>
    </citation>
    <scope>NUCLEOTIDE SEQUENCE [LARGE SCALE GENOMIC DNA]</scope>
    <source>
        <strain evidence="8 9">JCM 13244</strain>
    </source>
</reference>
<dbReference type="GO" id="GO:0016874">
    <property type="term" value="F:ligase activity"/>
    <property type="evidence" value="ECO:0007669"/>
    <property type="project" value="UniProtKB-KW"/>
</dbReference>
<feature type="domain" description="AMP-dependent synthetase/ligase" evidence="5">
    <location>
        <begin position="113"/>
        <end position="488"/>
    </location>
</feature>
<keyword evidence="4" id="KW-0067">ATP-binding</keyword>
<comment type="similarity">
    <text evidence="1">Belongs to the ATP-dependent AMP-binding enzyme family.</text>
</comment>
<dbReference type="InterPro" id="IPR042099">
    <property type="entry name" value="ANL_N_sf"/>
</dbReference>
<gene>
    <name evidence="8" type="ORF">GCM10009680_69280</name>
</gene>
<protein>
    <submittedName>
        <fullName evidence="8">Acetoacetate--CoA ligase</fullName>
    </submittedName>
</protein>
<dbReference type="SUPFAM" id="SSF56801">
    <property type="entry name" value="Acetyl-CoA synthetase-like"/>
    <property type="match status" value="1"/>
</dbReference>
<evidence type="ECO:0000256" key="2">
    <source>
        <dbReference type="ARBA" id="ARBA00022598"/>
    </source>
</evidence>